<evidence type="ECO:0000259" key="2">
    <source>
        <dbReference type="Pfam" id="PF00156"/>
    </source>
</evidence>
<reference evidence="4" key="1">
    <citation type="submission" date="2020-10" db="EMBL/GenBank/DDBJ databases">
        <authorList>
            <person name="Gilroy R."/>
        </authorList>
    </citation>
    <scope>NUCLEOTIDE SEQUENCE</scope>
    <source>
        <strain evidence="4">CHK178-757</strain>
    </source>
</reference>
<dbReference type="Proteomes" id="UP000823927">
    <property type="component" value="Unassembled WGS sequence"/>
</dbReference>
<dbReference type="EMBL" id="DVIT01000012">
    <property type="protein sequence ID" value="HIS46399.1"/>
    <property type="molecule type" value="Genomic_DNA"/>
</dbReference>
<dbReference type="Pfam" id="PF00156">
    <property type="entry name" value="Pribosyltran"/>
    <property type="match status" value="1"/>
</dbReference>
<dbReference type="AlphaFoldDB" id="A0A9D1F2P3"/>
<dbReference type="InterPro" id="IPR000836">
    <property type="entry name" value="PRTase_dom"/>
</dbReference>
<dbReference type="CDD" id="cd06223">
    <property type="entry name" value="PRTases_typeI"/>
    <property type="match status" value="1"/>
</dbReference>
<evidence type="ECO:0000313" key="4">
    <source>
        <dbReference type="EMBL" id="HIS46399.1"/>
    </source>
</evidence>
<dbReference type="PANTHER" id="PTHR47505">
    <property type="entry name" value="DNA UTILIZATION PROTEIN YHGH"/>
    <property type="match status" value="1"/>
</dbReference>
<evidence type="ECO:0000256" key="1">
    <source>
        <dbReference type="ARBA" id="ARBA00008007"/>
    </source>
</evidence>
<name>A0A9D1F2P3_9FIRM</name>
<proteinExistence type="inferred from homology"/>
<dbReference type="PANTHER" id="PTHR47505:SF1">
    <property type="entry name" value="DNA UTILIZATION PROTEIN YHGH"/>
    <property type="match status" value="1"/>
</dbReference>
<dbReference type="SUPFAM" id="SSF53271">
    <property type="entry name" value="PRTase-like"/>
    <property type="match status" value="1"/>
</dbReference>
<dbReference type="Pfam" id="PF18912">
    <property type="entry name" value="DZR_2"/>
    <property type="match status" value="1"/>
</dbReference>
<evidence type="ECO:0000313" key="5">
    <source>
        <dbReference type="Proteomes" id="UP000823927"/>
    </source>
</evidence>
<dbReference type="InterPro" id="IPR044005">
    <property type="entry name" value="DZR_2"/>
</dbReference>
<sequence>MKFDSILSLLYPPVCPVCFKILGDGAKLVHPLCEKKLVRVQQPVCLKCGKPVYSPVQEYCLDCFKSPPPFDGGAAVWVYTKAMADSVAMYKYQGKKEFAAYYVKAAVEKYGEWIRQCRPQCITAVPLNRRKERIRGFNQALLIARGIGKTLEIPVDGQLLVRSRFTEPQKSLNPQQRLKNLQKAFGPGPNIKKYESVLLVDDIYTTGSTMKICSSLLKEHGVKHVWILSLCIGSDY</sequence>
<reference evidence="4" key="2">
    <citation type="journal article" date="2021" name="PeerJ">
        <title>Extensive microbial diversity within the chicken gut microbiome revealed by metagenomics and culture.</title>
        <authorList>
            <person name="Gilroy R."/>
            <person name="Ravi A."/>
            <person name="Getino M."/>
            <person name="Pursley I."/>
            <person name="Horton D.L."/>
            <person name="Alikhan N.F."/>
            <person name="Baker D."/>
            <person name="Gharbi K."/>
            <person name="Hall N."/>
            <person name="Watson M."/>
            <person name="Adriaenssens E.M."/>
            <person name="Foster-Nyarko E."/>
            <person name="Jarju S."/>
            <person name="Secka A."/>
            <person name="Antonio M."/>
            <person name="Oren A."/>
            <person name="Chaudhuri R.R."/>
            <person name="La Ragione R."/>
            <person name="Hildebrand F."/>
            <person name="Pallen M.J."/>
        </authorList>
    </citation>
    <scope>NUCLEOTIDE SEQUENCE</scope>
    <source>
        <strain evidence="4">CHK178-757</strain>
    </source>
</reference>
<dbReference type="Gene3D" id="3.40.50.2020">
    <property type="match status" value="1"/>
</dbReference>
<feature type="domain" description="Phosphoribosyltransferase" evidence="2">
    <location>
        <begin position="141"/>
        <end position="230"/>
    </location>
</feature>
<accession>A0A9D1F2P3</accession>
<dbReference type="InterPro" id="IPR029057">
    <property type="entry name" value="PRTase-like"/>
</dbReference>
<organism evidence="4 5">
    <name type="scientific">Candidatus Scybalocola faecigallinarum</name>
    <dbReference type="NCBI Taxonomy" id="2840941"/>
    <lineage>
        <taxon>Bacteria</taxon>
        <taxon>Bacillati</taxon>
        <taxon>Bacillota</taxon>
        <taxon>Clostridia</taxon>
        <taxon>Lachnospirales</taxon>
        <taxon>Lachnospiraceae</taxon>
        <taxon>Lachnospiraceae incertae sedis</taxon>
        <taxon>Candidatus Scybalocola (ex Gilroy et al. 2021)</taxon>
    </lineage>
</organism>
<dbReference type="InterPro" id="IPR051910">
    <property type="entry name" value="ComF/GntX_DNA_util-trans"/>
</dbReference>
<comment type="caution">
    <text evidence="4">The sequence shown here is derived from an EMBL/GenBank/DDBJ whole genome shotgun (WGS) entry which is preliminary data.</text>
</comment>
<gene>
    <name evidence="4" type="ORF">IAB46_02390</name>
</gene>
<feature type="domain" description="Double zinc ribbon" evidence="3">
    <location>
        <begin position="6"/>
        <end position="63"/>
    </location>
</feature>
<protein>
    <submittedName>
        <fullName evidence="4">ComF family protein</fullName>
    </submittedName>
</protein>
<comment type="similarity">
    <text evidence="1">Belongs to the ComF/GntX family.</text>
</comment>
<evidence type="ECO:0000259" key="3">
    <source>
        <dbReference type="Pfam" id="PF18912"/>
    </source>
</evidence>